<feature type="repeat" description="WD" evidence="6">
    <location>
        <begin position="1321"/>
        <end position="1362"/>
    </location>
</feature>
<feature type="repeat" description="WD" evidence="6">
    <location>
        <begin position="1405"/>
        <end position="1441"/>
    </location>
</feature>
<dbReference type="Pfam" id="PF24883">
    <property type="entry name" value="NPHP3_N"/>
    <property type="match status" value="1"/>
</dbReference>
<accession>A0A0C3HAN0</accession>
<dbReference type="PROSITE" id="PS00678">
    <property type="entry name" value="WD_REPEATS_1"/>
    <property type="match status" value="3"/>
</dbReference>
<dbReference type="HOGENOM" id="CLU_000288_6_16_1"/>
<dbReference type="InterPro" id="IPR001680">
    <property type="entry name" value="WD40_rpt"/>
</dbReference>
<dbReference type="InterPro" id="IPR035994">
    <property type="entry name" value="Nucleoside_phosphorylase_sf"/>
</dbReference>
<feature type="repeat" description="WD" evidence="6">
    <location>
        <begin position="1279"/>
        <end position="1320"/>
    </location>
</feature>
<dbReference type="PRINTS" id="PR00320">
    <property type="entry name" value="GPROTEINBRPT"/>
</dbReference>
<evidence type="ECO:0000259" key="7">
    <source>
        <dbReference type="Pfam" id="PF01048"/>
    </source>
</evidence>
<dbReference type="InterPro" id="IPR000845">
    <property type="entry name" value="Nucleoside_phosphorylase_d"/>
</dbReference>
<feature type="repeat" description="WD" evidence="6">
    <location>
        <begin position="1237"/>
        <end position="1278"/>
    </location>
</feature>
<evidence type="ECO:0000256" key="3">
    <source>
        <dbReference type="ARBA" id="ARBA00038415"/>
    </source>
</evidence>
<feature type="domain" description="Nucleoside phosphorylase" evidence="7">
    <location>
        <begin position="13"/>
        <end position="300"/>
    </location>
</feature>
<dbReference type="SUPFAM" id="SSF50978">
    <property type="entry name" value="WD40 repeat-like"/>
    <property type="match status" value="2"/>
</dbReference>
<feature type="repeat" description="WD" evidence="6">
    <location>
        <begin position="1447"/>
        <end position="1488"/>
    </location>
</feature>
<protein>
    <recommendedName>
        <fullName evidence="4">Mitochondrial division protein 1</fullName>
    </recommendedName>
</protein>
<dbReference type="EMBL" id="KN832872">
    <property type="protein sequence ID" value="KIN05301.1"/>
    <property type="molecule type" value="Genomic_DNA"/>
</dbReference>
<dbReference type="Pfam" id="PF00400">
    <property type="entry name" value="WD40"/>
    <property type="match status" value="12"/>
</dbReference>
<reference evidence="9 10" key="1">
    <citation type="submission" date="2014-04" db="EMBL/GenBank/DDBJ databases">
        <authorList>
            <consortium name="DOE Joint Genome Institute"/>
            <person name="Kuo A."/>
            <person name="Martino E."/>
            <person name="Perotto S."/>
            <person name="Kohler A."/>
            <person name="Nagy L.G."/>
            <person name="Floudas D."/>
            <person name="Copeland A."/>
            <person name="Barry K.W."/>
            <person name="Cichocki N."/>
            <person name="Veneault-Fourrey C."/>
            <person name="LaButti K."/>
            <person name="Lindquist E.A."/>
            <person name="Lipzen A."/>
            <person name="Lundell T."/>
            <person name="Morin E."/>
            <person name="Murat C."/>
            <person name="Sun H."/>
            <person name="Tunlid A."/>
            <person name="Henrissat B."/>
            <person name="Grigoriev I.V."/>
            <person name="Hibbett D.S."/>
            <person name="Martin F."/>
            <person name="Nordberg H.P."/>
            <person name="Cantor M.N."/>
            <person name="Hua S.X."/>
        </authorList>
    </citation>
    <scope>NUCLEOTIDE SEQUENCE [LARGE SCALE GENOMIC DNA]</scope>
    <source>
        <strain evidence="9 10">Zn</strain>
    </source>
</reference>
<feature type="repeat" description="WD" evidence="6">
    <location>
        <begin position="1027"/>
        <end position="1068"/>
    </location>
</feature>
<evidence type="ECO:0000313" key="10">
    <source>
        <dbReference type="Proteomes" id="UP000054321"/>
    </source>
</evidence>
<keyword evidence="10" id="KW-1185">Reference proteome</keyword>
<dbReference type="InterPro" id="IPR056884">
    <property type="entry name" value="NPHP3-like_N"/>
</dbReference>
<dbReference type="STRING" id="913774.A0A0C3HAN0"/>
<feature type="repeat" description="WD" evidence="6">
    <location>
        <begin position="1069"/>
        <end position="1110"/>
    </location>
</feature>
<dbReference type="CDD" id="cd00200">
    <property type="entry name" value="WD40"/>
    <property type="match status" value="2"/>
</dbReference>
<dbReference type="InterPro" id="IPR019775">
    <property type="entry name" value="WD40_repeat_CS"/>
</dbReference>
<comment type="similarity">
    <text evidence="3">Belongs to the WD repeat MDV1/CAF4 family.</text>
</comment>
<keyword evidence="1 6" id="KW-0853">WD repeat</keyword>
<feature type="domain" description="Nephrocystin 3-like N-terminal" evidence="8">
    <location>
        <begin position="367"/>
        <end position="521"/>
    </location>
</feature>
<dbReference type="InterPro" id="IPR020472">
    <property type="entry name" value="WD40_PAC1"/>
</dbReference>
<dbReference type="Pfam" id="PF01048">
    <property type="entry name" value="PNP_UDP_1"/>
    <property type="match status" value="1"/>
</dbReference>
<organism evidence="9 10">
    <name type="scientific">Oidiodendron maius (strain Zn)</name>
    <dbReference type="NCBI Taxonomy" id="913774"/>
    <lineage>
        <taxon>Eukaryota</taxon>
        <taxon>Fungi</taxon>
        <taxon>Dikarya</taxon>
        <taxon>Ascomycota</taxon>
        <taxon>Pezizomycotina</taxon>
        <taxon>Leotiomycetes</taxon>
        <taxon>Leotiomycetes incertae sedis</taxon>
        <taxon>Myxotrichaceae</taxon>
        <taxon>Oidiodendron</taxon>
    </lineage>
</organism>
<sequence>MALRCLRVQDYTVGWVCALPIELAAATEMLDERHQELPRDVDDTNLYTFGRIYEHNVVIVCLPAGQMGTNTAAAVAVEMRSKFRIQFSLMVGIGGGVPSAESDVRLGDVVISQPHKQHGGVVQYDFGKTGPRGFTRSGFLNTPPTILLHALSRLRANHDTGRNNILTHLSAVSHLPKFSHSNAGPDILFESTYEHVEGPTCAECSKIRLVERAKRSTQEIVVHYGTIASGNQVIRDGLTRDRLSSELGGVICFEMEAAGLMNSFPCLVIRGICDYADSHKNKAWQPYAAAAAAACAKEILSVIPPAEVIKARTVNDTIEGKEENGGPTDEELLAKLPCASQAAFNSYDRQHEPRCLPDTRVDVLDDVMAWADGRDEKCIFWLNGMAGTGKSTIARTIARKCHDQNRLGASFFFSRGRGDVGHARMLFTTIAMQLAKKSSVLRRYICAAIAEHSDISSQALRDQWNQLVLQPLSKLGTSSRQSPFILVLDALDECEDEKDIGVILQLLCEARSLLRIFMTSRPEIPIRHGFYQIPETGHRDFVLHNISSSIVDHDISIFLEYNLGIIRRQHALAADWPGEKTIGRLVQSASGLFIWAATACRFIHDGRQFAENRLSIILQGNTSIAAPEEKLDEIYTTILTNSVSEKYDDYETENLYKTLRGTLGPIVILFSSLSIISLARLLHISQIDIGHTLDSLHSILDVPKDPDCYIRLHHPSFRDFLLNKQRCRNESFWVDEKKAHEALAERCLWLMSENLKRDICGLCAPGRLASSIDSSLVEQCIPAELQYACRYWVQHLQMSKADLRDNSQAHIFLQKHLLHWLEALSLMGIASESVHMVTDLESMIVSSINSDTNSGVLMRNNPSSLRTIIHGAKRFILHNRNPDILKRDESSGIYAILHDAKRFILYNRSMIEEVPLQLYSAALLFSPKESTVRRQFSDQFPRWICRLPEVQDDWNFSSQTLEGHSGRVSAVAFSPDGQLLASASSDKTVRLWDPRTGASYGTLKGHSGWRHDSQALGTRTGASRGTLKGHSDWVNAVAFSPDGQLLASASDDKTVRLWDTRTGASRSTLEGYSGRVHAVAFSPDSQLLASASDDKTVRLWDPRTGVSRGTLEGHSGRVYTVAFSPDSQLLASASDDKTVRLWDPRTGASYSALERHSGWVHAVAFSPGGQLLASASSDKTVRLWDPRTGVPRGTLEGHSDWVNAVAFSPDGQLLASASDDKTVRLWDTRTGASRSTLEGYSGRVHAVAFSPDSQLLASASDDKTVRLWDPRTGVSRGTLEGHSGRVYTVAFSPDSQLLASASDDKTVRLWDPRTGASYSALERHSGWVHAVAFSPGGQLLASASSDKTVRLWDPRTGASYGTLKGHSGKVYAVAFSPDSQLLASASDDKTVRLWDSRIGASYSTLKGHSGRVHAVAFSPDGQLLASASSDRTVRLWDVRTGVLHGTLEGHSDWVNAVAFSPDGQLLASASSDKTVRLWDPRSNKAIRVFITEEWIFILSFSSDGSYLKTEHGPFELSCLCRSVGQLQAEFSSCLHVKKQWVTWETENLLFLPTDYRPTVFAVRDNILVMGHAFGRVTFIEFDLAKIPPYTVV</sequence>
<dbReference type="GO" id="GO:0003824">
    <property type="term" value="F:catalytic activity"/>
    <property type="evidence" value="ECO:0007669"/>
    <property type="project" value="InterPro"/>
</dbReference>
<evidence type="ECO:0000256" key="1">
    <source>
        <dbReference type="ARBA" id="ARBA00022574"/>
    </source>
</evidence>
<dbReference type="SMART" id="SM00320">
    <property type="entry name" value="WD40"/>
    <property type="match status" value="12"/>
</dbReference>
<name>A0A0C3HAN0_OIDMZ</name>
<dbReference type="Proteomes" id="UP000054321">
    <property type="component" value="Unassembled WGS sequence"/>
</dbReference>
<evidence type="ECO:0000313" key="9">
    <source>
        <dbReference type="EMBL" id="KIN05301.1"/>
    </source>
</evidence>
<dbReference type="GO" id="GO:1990234">
    <property type="term" value="C:transferase complex"/>
    <property type="evidence" value="ECO:0007669"/>
    <property type="project" value="UniProtKB-ARBA"/>
</dbReference>
<feature type="repeat" description="WD" evidence="6">
    <location>
        <begin position="1153"/>
        <end position="1194"/>
    </location>
</feature>
<dbReference type="SUPFAM" id="SSF52540">
    <property type="entry name" value="P-loop containing nucleoside triphosphate hydrolases"/>
    <property type="match status" value="1"/>
</dbReference>
<feature type="repeat" description="WD" evidence="6">
    <location>
        <begin position="1363"/>
        <end position="1404"/>
    </location>
</feature>
<dbReference type="Gene3D" id="2.130.10.10">
    <property type="entry name" value="YVTN repeat-like/Quinoprotein amine dehydrogenase"/>
    <property type="match status" value="6"/>
</dbReference>
<dbReference type="InParanoid" id="A0A0C3HAN0"/>
<comment type="function">
    <text evidence="5">Involved in mitochondrial fission. Acts as an adapter protein required to form mitochondrial fission complexes. Formation of these complexes is required to promote constriction and fission of the mitochondrial compartment at a late step in mitochondrial division.</text>
</comment>
<dbReference type="PANTHER" id="PTHR22847">
    <property type="entry name" value="WD40 REPEAT PROTEIN"/>
    <property type="match status" value="1"/>
</dbReference>
<evidence type="ECO:0000256" key="4">
    <source>
        <dbReference type="ARBA" id="ARBA00039789"/>
    </source>
</evidence>
<dbReference type="SUPFAM" id="SSF53167">
    <property type="entry name" value="Purine and uridine phosphorylases"/>
    <property type="match status" value="1"/>
</dbReference>
<dbReference type="PROSITE" id="PS50082">
    <property type="entry name" value="WD_REPEATS_2"/>
    <property type="match status" value="12"/>
</dbReference>
<dbReference type="GO" id="GO:0009116">
    <property type="term" value="P:nucleoside metabolic process"/>
    <property type="evidence" value="ECO:0007669"/>
    <property type="project" value="InterPro"/>
</dbReference>
<dbReference type="Gene3D" id="3.40.50.300">
    <property type="entry name" value="P-loop containing nucleotide triphosphate hydrolases"/>
    <property type="match status" value="1"/>
</dbReference>
<feature type="repeat" description="WD" evidence="6">
    <location>
        <begin position="1195"/>
        <end position="1236"/>
    </location>
</feature>
<dbReference type="OrthoDB" id="674604at2759"/>
<dbReference type="InterPro" id="IPR027417">
    <property type="entry name" value="P-loop_NTPase"/>
</dbReference>
<keyword evidence="2" id="KW-0677">Repeat</keyword>
<reference evidence="10" key="2">
    <citation type="submission" date="2015-01" db="EMBL/GenBank/DDBJ databases">
        <title>Evolutionary Origins and Diversification of the Mycorrhizal Mutualists.</title>
        <authorList>
            <consortium name="DOE Joint Genome Institute"/>
            <consortium name="Mycorrhizal Genomics Consortium"/>
            <person name="Kohler A."/>
            <person name="Kuo A."/>
            <person name="Nagy L.G."/>
            <person name="Floudas D."/>
            <person name="Copeland A."/>
            <person name="Barry K.W."/>
            <person name="Cichocki N."/>
            <person name="Veneault-Fourrey C."/>
            <person name="LaButti K."/>
            <person name="Lindquist E.A."/>
            <person name="Lipzen A."/>
            <person name="Lundell T."/>
            <person name="Morin E."/>
            <person name="Murat C."/>
            <person name="Riley R."/>
            <person name="Ohm R."/>
            <person name="Sun H."/>
            <person name="Tunlid A."/>
            <person name="Henrissat B."/>
            <person name="Grigoriev I.V."/>
            <person name="Hibbett D.S."/>
            <person name="Martin F."/>
        </authorList>
    </citation>
    <scope>NUCLEOTIDE SEQUENCE [LARGE SCALE GENOMIC DNA]</scope>
    <source>
        <strain evidence="10">Zn</strain>
    </source>
</reference>
<evidence type="ECO:0000256" key="5">
    <source>
        <dbReference type="ARBA" id="ARBA00043913"/>
    </source>
</evidence>
<dbReference type="PROSITE" id="PS50294">
    <property type="entry name" value="WD_REPEATS_REGION"/>
    <property type="match status" value="12"/>
</dbReference>
<proteinExistence type="inferred from homology"/>
<dbReference type="InterPro" id="IPR015943">
    <property type="entry name" value="WD40/YVTN_repeat-like_dom_sf"/>
</dbReference>
<gene>
    <name evidence="9" type="ORF">OIDMADRAFT_177537</name>
</gene>
<evidence type="ECO:0000259" key="8">
    <source>
        <dbReference type="Pfam" id="PF24883"/>
    </source>
</evidence>
<dbReference type="InterPro" id="IPR036322">
    <property type="entry name" value="WD40_repeat_dom_sf"/>
</dbReference>
<dbReference type="PANTHER" id="PTHR22847:SF637">
    <property type="entry name" value="WD REPEAT DOMAIN 5B"/>
    <property type="match status" value="1"/>
</dbReference>
<evidence type="ECO:0000256" key="6">
    <source>
        <dbReference type="PROSITE-ProRule" id="PRU00221"/>
    </source>
</evidence>
<dbReference type="Gene3D" id="3.40.50.1580">
    <property type="entry name" value="Nucleoside phosphorylase domain"/>
    <property type="match status" value="1"/>
</dbReference>
<evidence type="ECO:0000256" key="2">
    <source>
        <dbReference type="ARBA" id="ARBA00022737"/>
    </source>
</evidence>
<feature type="repeat" description="WD" evidence="6">
    <location>
        <begin position="1111"/>
        <end position="1152"/>
    </location>
</feature>
<feature type="repeat" description="WD" evidence="6">
    <location>
        <begin position="961"/>
        <end position="1002"/>
    </location>
</feature>
<dbReference type="GO" id="GO:0005634">
    <property type="term" value="C:nucleus"/>
    <property type="evidence" value="ECO:0007669"/>
    <property type="project" value="TreeGrafter"/>
</dbReference>